<feature type="transmembrane region" description="Helical" evidence="1">
    <location>
        <begin position="90"/>
        <end position="115"/>
    </location>
</feature>
<feature type="transmembrane region" description="Helical" evidence="1">
    <location>
        <begin position="63"/>
        <end position="84"/>
    </location>
</feature>
<feature type="transmembrane region" description="Helical" evidence="1">
    <location>
        <begin position="353"/>
        <end position="374"/>
    </location>
</feature>
<dbReference type="OrthoDB" id="409699at2759"/>
<accession>A0A813CLQ8</accession>
<proteinExistence type="predicted"/>
<protein>
    <submittedName>
        <fullName evidence="3">Uncharacterized protein</fullName>
    </submittedName>
</protein>
<dbReference type="AlphaFoldDB" id="A0A813CLQ8"/>
<feature type="transmembrane region" description="Helical" evidence="1">
    <location>
        <begin position="240"/>
        <end position="262"/>
    </location>
</feature>
<reference evidence="3" key="1">
    <citation type="submission" date="2021-02" db="EMBL/GenBank/DDBJ databases">
        <authorList>
            <person name="Dougan E. K."/>
            <person name="Rhodes N."/>
            <person name="Thang M."/>
            <person name="Chan C."/>
        </authorList>
    </citation>
    <scope>NUCLEOTIDE SEQUENCE</scope>
</reference>
<gene>
    <name evidence="3" type="ORF">SNEC2469_LOCUS35189</name>
</gene>
<feature type="signal peptide" evidence="2">
    <location>
        <begin position="1"/>
        <end position="18"/>
    </location>
</feature>
<evidence type="ECO:0000256" key="1">
    <source>
        <dbReference type="SAM" id="Phobius"/>
    </source>
</evidence>
<keyword evidence="4" id="KW-1185">Reference proteome</keyword>
<feature type="transmembrane region" description="Helical" evidence="1">
    <location>
        <begin position="136"/>
        <end position="159"/>
    </location>
</feature>
<evidence type="ECO:0000256" key="2">
    <source>
        <dbReference type="SAM" id="SignalP"/>
    </source>
</evidence>
<keyword evidence="2" id="KW-0732">Signal</keyword>
<evidence type="ECO:0000313" key="4">
    <source>
        <dbReference type="Proteomes" id="UP000601435"/>
    </source>
</evidence>
<dbReference type="Proteomes" id="UP000601435">
    <property type="component" value="Unassembled WGS sequence"/>
</dbReference>
<feature type="transmembrane region" description="Helical" evidence="1">
    <location>
        <begin position="27"/>
        <end position="51"/>
    </location>
</feature>
<keyword evidence="1" id="KW-1133">Transmembrane helix</keyword>
<keyword evidence="1" id="KW-0472">Membrane</keyword>
<dbReference type="EMBL" id="CAJNJA010100585">
    <property type="protein sequence ID" value="CAE7943844.1"/>
    <property type="molecule type" value="Genomic_DNA"/>
</dbReference>
<keyword evidence="1" id="KW-0812">Transmembrane</keyword>
<organism evidence="3 4">
    <name type="scientific">Symbiodinium necroappetens</name>
    <dbReference type="NCBI Taxonomy" id="1628268"/>
    <lineage>
        <taxon>Eukaryota</taxon>
        <taxon>Sar</taxon>
        <taxon>Alveolata</taxon>
        <taxon>Dinophyceae</taxon>
        <taxon>Suessiales</taxon>
        <taxon>Symbiodiniaceae</taxon>
        <taxon>Symbiodinium</taxon>
    </lineage>
</organism>
<evidence type="ECO:0000313" key="3">
    <source>
        <dbReference type="EMBL" id="CAE7943844.1"/>
    </source>
</evidence>
<feature type="chain" id="PRO_5032584197" evidence="2">
    <location>
        <begin position="19"/>
        <end position="412"/>
    </location>
</feature>
<comment type="caution">
    <text evidence="3">The sequence shown here is derived from an EMBL/GenBank/DDBJ whole genome shotgun (WGS) entry which is preliminary data.</text>
</comment>
<sequence>MIALFFSLYAAFFSLYLGEEYQHPGFVLAYGVGHIIAIVVGEAVGQIFRVLTPLDERYASKMGPCTLGPALVGFFIGTSGYGVARRHSGPWLGVLMPFMLSGYELLCLHIIASNFSAEFVQEKAVRRKYCRDNQGVVISLAIAMIHALAEGARLTLILVDIAHDETHLDFLVPICSGVVWNATVRAGYLDRFAALVTCGWRTPTNSSLLLQKVKYCMGYPRFFAVAAIALARLCTLNEEFIGWALLAMFAAEILEDIISLALERLDLRVHPKPRQITDEEVEIMVANATKSSHESLASSFKQIVPKAWLDDQQAGVPIPAVNLSKELKPKCWKLRAAFDFAYGDVDSFGQLPFWAHFAAIAVAQFHTVLFLIILSNGLNYVLGFCPESGYNGIGRALVWWPVTDPEDLCDGG</sequence>
<name>A0A813CLQ8_9DINO</name>